<reference evidence="2" key="1">
    <citation type="journal article" date="2015" name="Nature">
        <title>Complex archaea that bridge the gap between prokaryotes and eukaryotes.</title>
        <authorList>
            <person name="Spang A."/>
            <person name="Saw J.H."/>
            <person name="Jorgensen S.L."/>
            <person name="Zaremba-Niedzwiedzka K."/>
            <person name="Martijn J."/>
            <person name="Lind A.E."/>
            <person name="van Eijk R."/>
            <person name="Schleper C."/>
            <person name="Guy L."/>
            <person name="Ettema T.J."/>
        </authorList>
    </citation>
    <scope>NUCLEOTIDE SEQUENCE</scope>
</reference>
<dbReference type="EMBL" id="LAZR01007910">
    <property type="protein sequence ID" value="KKM82137.1"/>
    <property type="molecule type" value="Genomic_DNA"/>
</dbReference>
<sequence length="122" mass="13662">MSEKTTITVVSGPESGTAQEVCGMLEGVIVGFTTFSRPFRQVARLIRVEDSHVVFEAEISKQEIVVPHSEIELWPKPFDEDKYAIDEVKELISSLASNVDTLREQLREQTTNALKAIEALKK</sequence>
<proteinExistence type="predicted"/>
<gene>
    <name evidence="2" type="ORF">LCGC14_1322650</name>
</gene>
<evidence type="ECO:0000256" key="1">
    <source>
        <dbReference type="SAM" id="Coils"/>
    </source>
</evidence>
<organism evidence="2">
    <name type="scientific">marine sediment metagenome</name>
    <dbReference type="NCBI Taxonomy" id="412755"/>
    <lineage>
        <taxon>unclassified sequences</taxon>
        <taxon>metagenomes</taxon>
        <taxon>ecological metagenomes</taxon>
    </lineage>
</organism>
<comment type="caution">
    <text evidence="2">The sequence shown here is derived from an EMBL/GenBank/DDBJ whole genome shotgun (WGS) entry which is preliminary data.</text>
</comment>
<dbReference type="AlphaFoldDB" id="A0A0F9NLD9"/>
<feature type="coiled-coil region" evidence="1">
    <location>
        <begin position="85"/>
        <end position="112"/>
    </location>
</feature>
<keyword evidence="1" id="KW-0175">Coiled coil</keyword>
<name>A0A0F9NLD9_9ZZZZ</name>
<evidence type="ECO:0000313" key="2">
    <source>
        <dbReference type="EMBL" id="KKM82137.1"/>
    </source>
</evidence>
<accession>A0A0F9NLD9</accession>
<protein>
    <submittedName>
        <fullName evidence="2">Uncharacterized protein</fullName>
    </submittedName>
</protein>